<dbReference type="InterPro" id="IPR001610">
    <property type="entry name" value="PAC"/>
</dbReference>
<dbReference type="Pfam" id="PF08447">
    <property type="entry name" value="PAS_3"/>
    <property type="match status" value="1"/>
</dbReference>
<dbReference type="Proteomes" id="UP000266426">
    <property type="component" value="Unassembled WGS sequence"/>
</dbReference>
<dbReference type="PROSITE" id="PS50112">
    <property type="entry name" value="PAS"/>
    <property type="match status" value="3"/>
</dbReference>
<feature type="domain" description="Histidine kinase" evidence="7">
    <location>
        <begin position="631"/>
        <end position="844"/>
    </location>
</feature>
<dbReference type="InterPro" id="IPR013655">
    <property type="entry name" value="PAS_fold_3"/>
</dbReference>
<protein>
    <recommendedName>
        <fullName evidence="2">histidine kinase</fullName>
        <ecNumber evidence="2">2.7.13.3</ecNumber>
    </recommendedName>
</protein>
<dbReference type="PROSITE" id="PS50113">
    <property type="entry name" value="PAC"/>
    <property type="match status" value="3"/>
</dbReference>
<dbReference type="PANTHER" id="PTHR43304">
    <property type="entry name" value="PHYTOCHROME-LIKE PROTEIN CPH1"/>
    <property type="match status" value="1"/>
</dbReference>
<dbReference type="Pfam" id="PF02518">
    <property type="entry name" value="HATPase_c"/>
    <property type="match status" value="1"/>
</dbReference>
<dbReference type="FunFam" id="3.30.565.10:FF:000006">
    <property type="entry name" value="Sensor histidine kinase WalK"/>
    <property type="match status" value="1"/>
</dbReference>
<sequence>MELYGYLIKCEAVLSAFLIVYLFFFLVKVPFCKHLISAAAFFVLLFAYNAASIKLNSPVNEGTPYFWHRIQLVSVLLVPVSLIWFIYRFSSNLDLYRKASKLLTVLLCLSALSAMLVPGNALFANQSGQGSAFGWNILLYALIMPVFASYYFLIYVTFSKSVYKRQFMRILFLSAFSMVAAGSAAYFAFHLSVLTGNAYFEYSAASMFIVVMFLLTDQFSCNIQGSDLKRNVELQYKLLMENVPIKMFYKNTHSVYVFCSKSFARLMNVSPAEIAGKTDCDLMPKHLAEKYRSDDRRIMAEKTTEEFDDEFLEDGQIKIARTTKTAVLNEKGEVIGILGSFIDVTERRQAENLLRNSKQEISLLLNNLPGMVYRCKNDHSWTMTFVSDGCKDLTGYRKEDLLGNNAVSYNDITHPDDRKYIWDTIQKHKEKNEPYQLVYRIKTAGGEEKWVWERGWFIFDSTTGNFLYLEGFITDITAQKNTEQKLKESEQTLRTILQAAPIGIGLITNRIFKWVNNRMAQMVGYTPDELVNKNARMLYPSEEEYLRVGREKHADVLKTGFGQIETQMVHKDGHLLDILLSSASLVHGDLSAGMIFTMNDITEQKKAQDQCNLLIDKLERQNAELENFTYTVSHDLKSPLITIEGFVGFLKRNPAVAKNKDAHEMLVRITNAASKMRKLLDDLLELSRIGRLVNPSEECSMNAIVDEAIELTSGRLSSHRVTVSVAPGLPTVTCDRQRMVQVMVNLIDNAAKFAEGVEHPQITIGMRSTGKENIIFVSDNGIGIEKQYFGTIFGLFNKLNNESEGTGVGLSLVKRIIEFHGGKIWVESEGIDKGCEFCFTLPFK</sequence>
<evidence type="ECO:0000259" key="9">
    <source>
        <dbReference type="PROSITE" id="PS50113"/>
    </source>
</evidence>
<dbReference type="InterPro" id="IPR005467">
    <property type="entry name" value="His_kinase_dom"/>
</dbReference>
<keyword evidence="4" id="KW-0808">Transferase</keyword>
<dbReference type="SUPFAM" id="SSF55785">
    <property type="entry name" value="PYP-like sensor domain (PAS domain)"/>
    <property type="match status" value="3"/>
</dbReference>
<keyword evidence="6" id="KW-0472">Membrane</keyword>
<feature type="transmembrane region" description="Helical" evidence="6">
    <location>
        <begin position="65"/>
        <end position="87"/>
    </location>
</feature>
<dbReference type="SMART" id="SM00387">
    <property type="entry name" value="HATPase_c"/>
    <property type="match status" value="1"/>
</dbReference>
<dbReference type="GO" id="GO:0000155">
    <property type="term" value="F:phosphorelay sensor kinase activity"/>
    <property type="evidence" value="ECO:0007669"/>
    <property type="project" value="InterPro"/>
</dbReference>
<dbReference type="Gene3D" id="3.30.450.20">
    <property type="entry name" value="PAS domain"/>
    <property type="match status" value="3"/>
</dbReference>
<evidence type="ECO:0000313" key="10">
    <source>
        <dbReference type="EMBL" id="RJP55893.1"/>
    </source>
</evidence>
<dbReference type="Pfam" id="PF08448">
    <property type="entry name" value="PAS_4"/>
    <property type="match status" value="1"/>
</dbReference>
<dbReference type="InterPro" id="IPR013656">
    <property type="entry name" value="PAS_4"/>
</dbReference>
<dbReference type="PROSITE" id="PS50109">
    <property type="entry name" value="HIS_KIN"/>
    <property type="match status" value="1"/>
</dbReference>
<dbReference type="AlphaFoldDB" id="A0A3A4QTL4"/>
<evidence type="ECO:0000313" key="11">
    <source>
        <dbReference type="Proteomes" id="UP000266426"/>
    </source>
</evidence>
<comment type="caution">
    <text evidence="10">The sequence shown here is derived from an EMBL/GenBank/DDBJ whole genome shotgun (WGS) entry which is preliminary data.</text>
</comment>
<dbReference type="Gene3D" id="1.10.287.130">
    <property type="match status" value="1"/>
</dbReference>
<evidence type="ECO:0000259" key="8">
    <source>
        <dbReference type="PROSITE" id="PS50112"/>
    </source>
</evidence>
<dbReference type="SMART" id="SM00388">
    <property type="entry name" value="HisKA"/>
    <property type="match status" value="1"/>
</dbReference>
<proteinExistence type="predicted"/>
<dbReference type="InterPro" id="IPR000700">
    <property type="entry name" value="PAS-assoc_C"/>
</dbReference>
<dbReference type="InterPro" id="IPR003594">
    <property type="entry name" value="HATPase_dom"/>
</dbReference>
<dbReference type="SMART" id="SM00086">
    <property type="entry name" value="PAC"/>
    <property type="match status" value="3"/>
</dbReference>
<feature type="domain" description="PAC" evidence="9">
    <location>
        <begin position="435"/>
        <end position="488"/>
    </location>
</feature>
<feature type="transmembrane region" description="Helical" evidence="6">
    <location>
        <begin position="99"/>
        <end position="117"/>
    </location>
</feature>
<feature type="transmembrane region" description="Helical" evidence="6">
    <location>
        <begin position="137"/>
        <end position="158"/>
    </location>
</feature>
<evidence type="ECO:0000256" key="6">
    <source>
        <dbReference type="SAM" id="Phobius"/>
    </source>
</evidence>
<feature type="domain" description="PAC" evidence="9">
    <location>
        <begin position="562"/>
        <end position="613"/>
    </location>
</feature>
<dbReference type="PANTHER" id="PTHR43304:SF1">
    <property type="entry name" value="PAC DOMAIN-CONTAINING PROTEIN"/>
    <property type="match status" value="1"/>
</dbReference>
<reference evidence="10 11" key="1">
    <citation type="journal article" date="2017" name="ISME J.">
        <title>Energy and carbon metabolisms in a deep terrestrial subsurface fluid microbial community.</title>
        <authorList>
            <person name="Momper L."/>
            <person name="Jungbluth S.P."/>
            <person name="Lee M.D."/>
            <person name="Amend J.P."/>
        </authorList>
    </citation>
    <scope>NUCLEOTIDE SEQUENCE [LARGE SCALE GENOMIC DNA]</scope>
    <source>
        <strain evidence="10">SURF_26</strain>
    </source>
</reference>
<dbReference type="InterPro" id="IPR000014">
    <property type="entry name" value="PAS"/>
</dbReference>
<dbReference type="InterPro" id="IPR036890">
    <property type="entry name" value="HATPase_C_sf"/>
</dbReference>
<feature type="domain" description="PAS" evidence="8">
    <location>
        <begin position="515"/>
        <end position="547"/>
    </location>
</feature>
<keyword evidence="6" id="KW-1133">Transmembrane helix</keyword>
<keyword evidence="3" id="KW-0597">Phosphoprotein</keyword>
<dbReference type="InterPro" id="IPR003661">
    <property type="entry name" value="HisK_dim/P_dom"/>
</dbReference>
<evidence type="ECO:0000256" key="3">
    <source>
        <dbReference type="ARBA" id="ARBA00022553"/>
    </source>
</evidence>
<evidence type="ECO:0000256" key="5">
    <source>
        <dbReference type="ARBA" id="ARBA00022777"/>
    </source>
</evidence>
<comment type="catalytic activity">
    <reaction evidence="1">
        <text>ATP + protein L-histidine = ADP + protein N-phospho-L-histidine.</text>
        <dbReference type="EC" id="2.7.13.3"/>
    </reaction>
</comment>
<keyword evidence="6" id="KW-0812">Transmembrane</keyword>
<organism evidence="10 11">
    <name type="scientific">Candidatus Auribacter fodinae</name>
    <dbReference type="NCBI Taxonomy" id="2093366"/>
    <lineage>
        <taxon>Bacteria</taxon>
        <taxon>Pseudomonadati</taxon>
        <taxon>Candidatus Auribacterota</taxon>
        <taxon>Candidatus Auribacteria</taxon>
        <taxon>Candidatus Auribacterales</taxon>
        <taxon>Candidatus Auribacteraceae</taxon>
        <taxon>Candidatus Auribacter</taxon>
    </lineage>
</organism>
<dbReference type="EC" id="2.7.13.3" evidence="2"/>
<dbReference type="SUPFAM" id="SSF55874">
    <property type="entry name" value="ATPase domain of HSP90 chaperone/DNA topoisomerase II/histidine kinase"/>
    <property type="match status" value="1"/>
</dbReference>
<dbReference type="EMBL" id="QZJZ01000105">
    <property type="protein sequence ID" value="RJP55893.1"/>
    <property type="molecule type" value="Genomic_DNA"/>
</dbReference>
<dbReference type="Pfam" id="PF13426">
    <property type="entry name" value="PAS_9"/>
    <property type="match status" value="1"/>
</dbReference>
<accession>A0A3A4QTL4</accession>
<name>A0A3A4QTL4_9BACT</name>
<evidence type="ECO:0000259" key="7">
    <source>
        <dbReference type="PROSITE" id="PS50109"/>
    </source>
</evidence>
<feature type="transmembrane region" description="Helical" evidence="6">
    <location>
        <begin position="6"/>
        <end position="27"/>
    </location>
</feature>
<dbReference type="InterPro" id="IPR052162">
    <property type="entry name" value="Sensor_kinase/Photoreceptor"/>
</dbReference>
<dbReference type="Gene3D" id="3.30.565.10">
    <property type="entry name" value="Histidine kinase-like ATPase, C-terminal domain"/>
    <property type="match status" value="1"/>
</dbReference>
<dbReference type="InterPro" id="IPR035965">
    <property type="entry name" value="PAS-like_dom_sf"/>
</dbReference>
<dbReference type="CDD" id="cd00082">
    <property type="entry name" value="HisKA"/>
    <property type="match status" value="1"/>
</dbReference>
<feature type="transmembrane region" description="Helical" evidence="6">
    <location>
        <begin position="34"/>
        <end position="53"/>
    </location>
</feature>
<dbReference type="InterPro" id="IPR004358">
    <property type="entry name" value="Sig_transdc_His_kin-like_C"/>
</dbReference>
<dbReference type="Pfam" id="PF00512">
    <property type="entry name" value="HisKA"/>
    <property type="match status" value="1"/>
</dbReference>
<gene>
    <name evidence="10" type="ORF">C4541_13370</name>
</gene>
<dbReference type="SMART" id="SM00091">
    <property type="entry name" value="PAS"/>
    <property type="match status" value="3"/>
</dbReference>
<dbReference type="CDD" id="cd00130">
    <property type="entry name" value="PAS"/>
    <property type="match status" value="2"/>
</dbReference>
<keyword evidence="5" id="KW-0418">Kinase</keyword>
<dbReference type="PRINTS" id="PR00344">
    <property type="entry name" value="BCTRLSENSOR"/>
</dbReference>
<feature type="domain" description="PAC" evidence="9">
    <location>
        <begin position="303"/>
        <end position="356"/>
    </location>
</feature>
<dbReference type="NCBIfam" id="TIGR00229">
    <property type="entry name" value="sensory_box"/>
    <property type="match status" value="3"/>
</dbReference>
<evidence type="ECO:0000256" key="4">
    <source>
        <dbReference type="ARBA" id="ARBA00022679"/>
    </source>
</evidence>
<evidence type="ECO:0000256" key="1">
    <source>
        <dbReference type="ARBA" id="ARBA00000085"/>
    </source>
</evidence>
<dbReference type="InterPro" id="IPR036097">
    <property type="entry name" value="HisK_dim/P_sf"/>
</dbReference>
<dbReference type="SUPFAM" id="SSF47384">
    <property type="entry name" value="Homodimeric domain of signal transducing histidine kinase"/>
    <property type="match status" value="1"/>
</dbReference>
<feature type="domain" description="PAS" evidence="8">
    <location>
        <begin position="357"/>
        <end position="432"/>
    </location>
</feature>
<feature type="domain" description="PAS" evidence="8">
    <location>
        <begin position="232"/>
        <end position="310"/>
    </location>
</feature>
<feature type="transmembrane region" description="Helical" evidence="6">
    <location>
        <begin position="170"/>
        <end position="193"/>
    </location>
</feature>
<evidence type="ECO:0000256" key="2">
    <source>
        <dbReference type="ARBA" id="ARBA00012438"/>
    </source>
</evidence>